<sequence>QIKQLLQSGPEDNNEDGITSFVAAVDKVIENLSEVNRGTLSPDTDSEILFLVHHGMCVAHYAWGVYKELIVASCHRILQ</sequence>
<evidence type="ECO:0000313" key="1">
    <source>
        <dbReference type="EMBL" id="CEK54049.1"/>
    </source>
</evidence>
<name>A0A0B6YD12_9EUPU</name>
<dbReference type="AlphaFoldDB" id="A0A0B6YD12"/>
<gene>
    <name evidence="1" type="primary">ORF21835</name>
</gene>
<proteinExistence type="predicted"/>
<feature type="non-terminal residue" evidence="1">
    <location>
        <position position="1"/>
    </location>
</feature>
<protein>
    <submittedName>
        <fullName evidence="1">Uncharacterized protein</fullName>
    </submittedName>
</protein>
<dbReference type="EMBL" id="HACG01007184">
    <property type="protein sequence ID" value="CEK54049.1"/>
    <property type="molecule type" value="Transcribed_RNA"/>
</dbReference>
<organism evidence="1">
    <name type="scientific">Arion vulgaris</name>
    <dbReference type="NCBI Taxonomy" id="1028688"/>
    <lineage>
        <taxon>Eukaryota</taxon>
        <taxon>Metazoa</taxon>
        <taxon>Spiralia</taxon>
        <taxon>Lophotrochozoa</taxon>
        <taxon>Mollusca</taxon>
        <taxon>Gastropoda</taxon>
        <taxon>Heterobranchia</taxon>
        <taxon>Euthyneura</taxon>
        <taxon>Panpulmonata</taxon>
        <taxon>Eupulmonata</taxon>
        <taxon>Stylommatophora</taxon>
        <taxon>Helicina</taxon>
        <taxon>Arionoidea</taxon>
        <taxon>Arionidae</taxon>
        <taxon>Arion</taxon>
    </lineage>
</organism>
<reference evidence="1" key="1">
    <citation type="submission" date="2014-12" db="EMBL/GenBank/DDBJ databases">
        <title>Insight into the proteome of Arion vulgaris.</title>
        <authorList>
            <person name="Aradska J."/>
            <person name="Bulat T."/>
            <person name="Smidak R."/>
            <person name="Sarate P."/>
            <person name="Gangsoo J."/>
            <person name="Sialana F."/>
            <person name="Bilban M."/>
            <person name="Lubec G."/>
        </authorList>
    </citation>
    <scope>NUCLEOTIDE SEQUENCE</scope>
    <source>
        <tissue evidence="1">Skin</tissue>
    </source>
</reference>
<feature type="non-terminal residue" evidence="1">
    <location>
        <position position="79"/>
    </location>
</feature>
<accession>A0A0B6YD12</accession>